<reference evidence="2 3" key="1">
    <citation type="submission" date="2016-10" db="EMBL/GenBank/DDBJ databases">
        <authorList>
            <person name="de Groot N.N."/>
        </authorList>
    </citation>
    <scope>NUCLEOTIDE SEQUENCE [LARGE SCALE GENOMIC DNA]</scope>
    <source>
        <strain evidence="2 3">R-24608</strain>
    </source>
</reference>
<dbReference type="EMBL" id="FPBX01000001">
    <property type="protein sequence ID" value="SFU30757.1"/>
    <property type="molecule type" value="Genomic_DNA"/>
</dbReference>
<sequence length="129" mass="14276">MHHTTATHKATRTARHWAQDTLEDAEDAVQTTRKLANASLDKAESRVRRLRQEIEPGVNDLAQRAQELATRGIQYCAETTDRARRHIGHAADATGRYVAEQPVKSLLLAACGGVTALALWWSVDNLGQH</sequence>
<protein>
    <recommendedName>
        <fullName evidence="4">Membrane-anchored ribosome-binding protein, inhibits growth in stationary phase, ElaB/YqjD/DUF883 family</fullName>
    </recommendedName>
</protein>
<feature type="transmembrane region" description="Helical" evidence="1">
    <location>
        <begin position="106"/>
        <end position="123"/>
    </location>
</feature>
<keyword evidence="3" id="KW-1185">Reference proteome</keyword>
<dbReference type="AlphaFoldDB" id="A0A1I7F3M2"/>
<evidence type="ECO:0008006" key="4">
    <source>
        <dbReference type="Google" id="ProtNLM"/>
    </source>
</evidence>
<proteinExistence type="predicted"/>
<dbReference type="STRING" id="343013.SAMN04489707_1001149"/>
<organism evidence="2 3">
    <name type="scientific">Paenacidovorax caeni</name>
    <dbReference type="NCBI Taxonomy" id="343013"/>
    <lineage>
        <taxon>Bacteria</taxon>
        <taxon>Pseudomonadati</taxon>
        <taxon>Pseudomonadota</taxon>
        <taxon>Betaproteobacteria</taxon>
        <taxon>Burkholderiales</taxon>
        <taxon>Comamonadaceae</taxon>
        <taxon>Paenacidovorax</taxon>
    </lineage>
</organism>
<evidence type="ECO:0000256" key="1">
    <source>
        <dbReference type="SAM" id="Phobius"/>
    </source>
</evidence>
<name>A0A1I7F3M2_9BURK</name>
<evidence type="ECO:0000313" key="2">
    <source>
        <dbReference type="EMBL" id="SFU30757.1"/>
    </source>
</evidence>
<dbReference type="Proteomes" id="UP000183656">
    <property type="component" value="Unassembled WGS sequence"/>
</dbReference>
<evidence type="ECO:0000313" key="3">
    <source>
        <dbReference type="Proteomes" id="UP000183656"/>
    </source>
</evidence>
<dbReference type="RefSeq" id="WP_054255480.1">
    <property type="nucleotide sequence ID" value="NZ_CYIG01000007.1"/>
</dbReference>
<accession>A0A1I7F3M2</accession>
<keyword evidence="1" id="KW-1133">Transmembrane helix</keyword>
<keyword evidence="1" id="KW-0812">Transmembrane</keyword>
<gene>
    <name evidence="2" type="ORF">SAMN04489707_1001149</name>
</gene>
<keyword evidence="1" id="KW-0472">Membrane</keyword>
<dbReference type="OrthoDB" id="8911615at2"/>